<protein>
    <submittedName>
        <fullName evidence="3">Uncharacterized protein</fullName>
    </submittedName>
</protein>
<dbReference type="RefSeq" id="WP_348757136.1">
    <property type="nucleotide sequence ID" value="NZ_OZ026884.1"/>
</dbReference>
<feature type="compositionally biased region" description="Low complexity" evidence="2">
    <location>
        <begin position="325"/>
        <end position="338"/>
    </location>
</feature>
<keyword evidence="4" id="KW-1185">Reference proteome</keyword>
<organism evidence="3 4">
    <name type="scientific">Candidatus Methylocalor cossyra</name>
    <dbReference type="NCBI Taxonomy" id="3108543"/>
    <lineage>
        <taxon>Bacteria</taxon>
        <taxon>Pseudomonadati</taxon>
        <taxon>Pseudomonadota</taxon>
        <taxon>Gammaproteobacteria</taxon>
        <taxon>Methylococcales</taxon>
        <taxon>Methylococcaceae</taxon>
        <taxon>Candidatus Methylocalor</taxon>
    </lineage>
</organism>
<sequence length="347" mass="37870">MTGTIEGELQSLSGEGFEGWAWNSALPYDPVEVEVLCHDTVIATATADRFSLELVKRRKGNGMHGFLARPEALPPLRYPLKIWARVRGTEVPLDGTLTLHSPAELREVLPPSLLRDYDGYVDGISDGRVVGWAVNRALPDEPVEVELWDGGRVIARASANHFREDVERQFPGAGHSGFELVLPYELLDGQLHSLSVRVADSRHELHNSPIQLGPGAANALVREIIRLRDKVQAWEARLDEFSRSLIARFEALYTLQRDSFEREIQALKTAALGFPRLAEGEPALKVVRATEPSMPPGDSAPGPAASRGEPSDEADRAPEVQATVPAEAAAGASRAEAPARPPRSRRG</sequence>
<dbReference type="Proteomes" id="UP001497493">
    <property type="component" value="Chromosome"/>
</dbReference>
<evidence type="ECO:0000256" key="2">
    <source>
        <dbReference type="SAM" id="MobiDB-lite"/>
    </source>
</evidence>
<keyword evidence="1" id="KW-0175">Coiled coil</keyword>
<proteinExistence type="predicted"/>
<dbReference type="EMBL" id="OZ026884">
    <property type="protein sequence ID" value="CAL1240542.1"/>
    <property type="molecule type" value="Genomic_DNA"/>
</dbReference>
<feature type="coiled-coil region" evidence="1">
    <location>
        <begin position="217"/>
        <end position="244"/>
    </location>
</feature>
<evidence type="ECO:0000256" key="1">
    <source>
        <dbReference type="SAM" id="Coils"/>
    </source>
</evidence>
<feature type="compositionally biased region" description="Low complexity" evidence="2">
    <location>
        <begin position="296"/>
        <end position="308"/>
    </location>
</feature>
<feature type="region of interest" description="Disordered" evidence="2">
    <location>
        <begin position="288"/>
        <end position="347"/>
    </location>
</feature>
<evidence type="ECO:0000313" key="3">
    <source>
        <dbReference type="EMBL" id="CAL1240542.1"/>
    </source>
</evidence>
<name>A0ABM9NIW1_9GAMM</name>
<gene>
    <name evidence="3" type="ORF">MECH1_V1_1766</name>
</gene>
<reference evidence="3 4" key="1">
    <citation type="submission" date="2024-04" db="EMBL/GenBank/DDBJ databases">
        <authorList>
            <person name="Cremers G."/>
        </authorList>
    </citation>
    <scope>NUCLEOTIDE SEQUENCE [LARGE SCALE GENOMIC DNA]</scope>
    <source>
        <strain evidence="3">MeCH1-AG</strain>
    </source>
</reference>
<evidence type="ECO:0000313" key="4">
    <source>
        <dbReference type="Proteomes" id="UP001497493"/>
    </source>
</evidence>
<feature type="compositionally biased region" description="Basic and acidic residues" evidence="2">
    <location>
        <begin position="309"/>
        <end position="318"/>
    </location>
</feature>
<accession>A0ABM9NIW1</accession>